<dbReference type="InterPro" id="IPR003680">
    <property type="entry name" value="Flavodoxin_fold"/>
</dbReference>
<feature type="domain" description="Flavodoxin-like fold" evidence="4">
    <location>
        <begin position="81"/>
        <end position="212"/>
    </location>
</feature>
<keyword evidence="2" id="KW-0560">Oxidoreductase</keyword>
<evidence type="ECO:0000256" key="3">
    <source>
        <dbReference type="SAM" id="Phobius"/>
    </source>
</evidence>
<gene>
    <name evidence="5" type="ORF">NCTC10723_00470</name>
</gene>
<evidence type="ECO:0000256" key="1">
    <source>
        <dbReference type="ARBA" id="ARBA00006252"/>
    </source>
</evidence>
<comment type="similarity">
    <text evidence="1">Belongs to the NAD(P)H dehydrogenase (quinone) family.</text>
</comment>
<dbReference type="InterPro" id="IPR029039">
    <property type="entry name" value="Flavoprotein-like_sf"/>
</dbReference>
<evidence type="ECO:0000313" key="6">
    <source>
        <dbReference type="Proteomes" id="UP000255328"/>
    </source>
</evidence>
<evidence type="ECO:0000259" key="4">
    <source>
        <dbReference type="Pfam" id="PF02525"/>
    </source>
</evidence>
<dbReference type="SUPFAM" id="SSF52218">
    <property type="entry name" value="Flavoproteins"/>
    <property type="match status" value="1"/>
</dbReference>
<name>A0A377GWV2_9FUSO</name>
<dbReference type="Gene3D" id="3.40.50.360">
    <property type="match status" value="1"/>
</dbReference>
<evidence type="ECO:0000256" key="2">
    <source>
        <dbReference type="ARBA" id="ARBA00023002"/>
    </source>
</evidence>
<dbReference type="RefSeq" id="WP_115268970.1">
    <property type="nucleotide sequence ID" value="NZ_CASFEE010000001.1"/>
</dbReference>
<keyword evidence="3" id="KW-0472">Membrane</keyword>
<reference evidence="5 6" key="1">
    <citation type="submission" date="2018-06" db="EMBL/GenBank/DDBJ databases">
        <authorList>
            <consortium name="Pathogen Informatics"/>
            <person name="Doyle S."/>
        </authorList>
    </citation>
    <scope>NUCLEOTIDE SEQUENCE [LARGE SCALE GENOMIC DNA]</scope>
    <source>
        <strain evidence="5 6">NCTC10723</strain>
    </source>
</reference>
<evidence type="ECO:0000313" key="5">
    <source>
        <dbReference type="EMBL" id="STO31031.1"/>
    </source>
</evidence>
<accession>A0A377GWV2</accession>
<dbReference type="GO" id="GO:0005829">
    <property type="term" value="C:cytosol"/>
    <property type="evidence" value="ECO:0007669"/>
    <property type="project" value="TreeGrafter"/>
</dbReference>
<proteinExistence type="inferred from homology"/>
<dbReference type="PANTHER" id="PTHR10204:SF34">
    <property type="entry name" value="NAD(P)H DEHYDROGENASE [QUINONE] 1 ISOFORM 1"/>
    <property type="match status" value="1"/>
</dbReference>
<dbReference type="GO" id="GO:0003955">
    <property type="term" value="F:NAD(P)H dehydrogenase (quinone) activity"/>
    <property type="evidence" value="ECO:0007669"/>
    <property type="project" value="TreeGrafter"/>
</dbReference>
<sequence length="295" mass="33978">MNSQLKSLILMGFLGLGVIGLYNYINKEEKVEIKIINSNNYSSTLSEKEREKLDGITSASVVPASYVSKYIPHGFTNSNKKKALFVVGDNRDNSILFDMVYTSMKYFEENGIEVEIRDLYKMNFNPILHPDEFYSQKDGVGATPEDVIIEQNFITKADYIIFAYPNWHDSATSIVKGYQERIFGKKFAYDFNSDGHIGLLNGKSIFTIMNCGYLGGGRGFIGDGVGIEDKKWDNYMKAYKVFDDDMANWWGMKNLGRFVNDRYPKPSTQEYLKELNLLRNDLKNYLNQKFFNYEI</sequence>
<dbReference type="Proteomes" id="UP000255328">
    <property type="component" value="Unassembled WGS sequence"/>
</dbReference>
<keyword evidence="6" id="KW-1185">Reference proteome</keyword>
<dbReference type="InterPro" id="IPR051545">
    <property type="entry name" value="NAD(P)H_dehydrogenase_qn"/>
</dbReference>
<keyword evidence="3" id="KW-1133">Transmembrane helix</keyword>
<keyword evidence="3" id="KW-0812">Transmembrane</keyword>
<feature type="transmembrane region" description="Helical" evidence="3">
    <location>
        <begin position="7"/>
        <end position="25"/>
    </location>
</feature>
<protein>
    <submittedName>
        <fullName evidence="5">NADPH-quinone reductase (Modulator of drug activity B)</fullName>
    </submittedName>
</protein>
<dbReference type="Pfam" id="PF02525">
    <property type="entry name" value="Flavodoxin_2"/>
    <property type="match status" value="1"/>
</dbReference>
<organism evidence="5 6">
    <name type="scientific">Fusobacterium necrogenes</name>
    <dbReference type="NCBI Taxonomy" id="858"/>
    <lineage>
        <taxon>Bacteria</taxon>
        <taxon>Fusobacteriati</taxon>
        <taxon>Fusobacteriota</taxon>
        <taxon>Fusobacteriia</taxon>
        <taxon>Fusobacteriales</taxon>
        <taxon>Fusobacteriaceae</taxon>
        <taxon>Fusobacterium</taxon>
    </lineage>
</organism>
<dbReference type="AlphaFoldDB" id="A0A377GWV2"/>
<dbReference type="PANTHER" id="PTHR10204">
    <property type="entry name" value="NAD P H OXIDOREDUCTASE-RELATED"/>
    <property type="match status" value="1"/>
</dbReference>
<dbReference type="OrthoDB" id="9805976at2"/>
<dbReference type="EMBL" id="UGGU01000003">
    <property type="protein sequence ID" value="STO31031.1"/>
    <property type="molecule type" value="Genomic_DNA"/>
</dbReference>